<keyword evidence="1" id="KW-1133">Transmembrane helix</keyword>
<gene>
    <name evidence="2" type="ORF">IC229_31135</name>
</gene>
<comment type="caution">
    <text evidence="2">The sequence shown here is derived from an EMBL/GenBank/DDBJ whole genome shotgun (WGS) entry which is preliminary data.</text>
</comment>
<dbReference type="InterPro" id="IPR009781">
    <property type="entry name" value="DUF1345"/>
</dbReference>
<feature type="transmembrane region" description="Helical" evidence="1">
    <location>
        <begin position="197"/>
        <end position="222"/>
    </location>
</feature>
<keyword evidence="1" id="KW-0812">Transmembrane</keyword>
<feature type="transmembrane region" description="Helical" evidence="1">
    <location>
        <begin position="116"/>
        <end position="140"/>
    </location>
</feature>
<proteinExistence type="predicted"/>
<evidence type="ECO:0000313" key="2">
    <source>
        <dbReference type="EMBL" id="MBD2705119.1"/>
    </source>
</evidence>
<dbReference type="RefSeq" id="WP_190892257.1">
    <property type="nucleotide sequence ID" value="NZ_JACWZY010000045.1"/>
</dbReference>
<name>A0A927AVE6_9BACT</name>
<feature type="transmembrane region" description="Helical" evidence="1">
    <location>
        <begin position="47"/>
        <end position="64"/>
    </location>
</feature>
<protein>
    <submittedName>
        <fullName evidence="2">DUF1345 domain-containing protein</fullName>
    </submittedName>
</protein>
<reference evidence="2" key="1">
    <citation type="submission" date="2020-09" db="EMBL/GenBank/DDBJ databases">
        <authorList>
            <person name="Kim M.K."/>
        </authorList>
    </citation>
    <scope>NUCLEOTIDE SEQUENCE</scope>
    <source>
        <strain evidence="2">BT702</strain>
    </source>
</reference>
<feature type="transmembrane region" description="Helical" evidence="1">
    <location>
        <begin position="84"/>
        <end position="104"/>
    </location>
</feature>
<sequence>MLTKVLYRITHLKAQQRLFIGLSAALAAYLVSKPAHFSFPAQLTSSWVAYVITHLSIMWTSILLTHPKDLPRISRIEDSSRSLILLLIVVAAIASLFAVLALLGSTNSHDPMQVEYNVLAILAVAGAWGLVHTVFTFHYAHRYYGNDGRKDRRPGGLDFPNDQEPDYLDFAYFSFVIGMTSQVSDVAIQSKTMRRLALVHGILSFGFNAVIIALTISGLSGITR</sequence>
<dbReference type="EMBL" id="JACWZY010000045">
    <property type="protein sequence ID" value="MBD2705119.1"/>
    <property type="molecule type" value="Genomic_DNA"/>
</dbReference>
<keyword evidence="1" id="KW-0472">Membrane</keyword>
<evidence type="ECO:0000256" key="1">
    <source>
        <dbReference type="SAM" id="Phobius"/>
    </source>
</evidence>
<dbReference type="Proteomes" id="UP000598820">
    <property type="component" value="Unassembled WGS sequence"/>
</dbReference>
<dbReference type="Pfam" id="PF07077">
    <property type="entry name" value="DUF1345"/>
    <property type="match status" value="1"/>
</dbReference>
<keyword evidence="3" id="KW-1185">Reference proteome</keyword>
<dbReference type="AlphaFoldDB" id="A0A927AVE6"/>
<organism evidence="2 3">
    <name type="scientific">Spirosoma profusum</name>
    <dbReference type="NCBI Taxonomy" id="2771354"/>
    <lineage>
        <taxon>Bacteria</taxon>
        <taxon>Pseudomonadati</taxon>
        <taxon>Bacteroidota</taxon>
        <taxon>Cytophagia</taxon>
        <taxon>Cytophagales</taxon>
        <taxon>Cytophagaceae</taxon>
        <taxon>Spirosoma</taxon>
    </lineage>
</organism>
<accession>A0A927AVE6</accession>
<evidence type="ECO:0000313" key="3">
    <source>
        <dbReference type="Proteomes" id="UP000598820"/>
    </source>
</evidence>